<protein>
    <recommendedName>
        <fullName evidence="4">TrbL/VirB6 plasmid conjugal transfer protein</fullName>
    </recommendedName>
</protein>
<reference evidence="2 3" key="1">
    <citation type="submission" date="2019-09" db="EMBL/GenBank/DDBJ databases">
        <title>Genome sequence of Clostridium sp. EA1.</title>
        <authorList>
            <person name="Poehlein A."/>
            <person name="Bengelsdorf F.R."/>
            <person name="Daniel R."/>
        </authorList>
    </citation>
    <scope>NUCLEOTIDE SEQUENCE [LARGE SCALE GENOMIC DNA]</scope>
    <source>
        <strain evidence="2 3">EA1</strain>
    </source>
</reference>
<dbReference type="AlphaFoldDB" id="A0A6N8I0P4"/>
<dbReference type="Proteomes" id="UP000469440">
    <property type="component" value="Unassembled WGS sequence"/>
</dbReference>
<dbReference type="InterPro" id="IPR045798">
    <property type="entry name" value="TrbL_Firmicutes"/>
</dbReference>
<comment type="caution">
    <text evidence="2">The sequence shown here is derived from an EMBL/GenBank/DDBJ whole genome shotgun (WGS) entry which is preliminary data.</text>
</comment>
<accession>A0A6N8I0P4</accession>
<keyword evidence="3" id="KW-1185">Reference proteome</keyword>
<dbReference type="OrthoDB" id="9805295at2"/>
<feature type="transmembrane region" description="Helical" evidence="1">
    <location>
        <begin position="64"/>
        <end position="82"/>
    </location>
</feature>
<evidence type="ECO:0000313" key="3">
    <source>
        <dbReference type="Proteomes" id="UP000469440"/>
    </source>
</evidence>
<feature type="transmembrane region" description="Helical" evidence="1">
    <location>
        <begin position="259"/>
        <end position="276"/>
    </location>
</feature>
<proteinExistence type="predicted"/>
<gene>
    <name evidence="2" type="ORF">CAFE_21300</name>
</gene>
<keyword evidence="1" id="KW-1133">Transmembrane helix</keyword>
<name>A0A6N8I0P4_9FIRM</name>
<keyword evidence="1" id="KW-0472">Membrane</keyword>
<evidence type="ECO:0000313" key="2">
    <source>
        <dbReference type="EMBL" id="MVB11415.1"/>
    </source>
</evidence>
<organism evidence="2 3">
    <name type="scientific">Caproicibacter fermentans</name>
    <dbReference type="NCBI Taxonomy" id="2576756"/>
    <lineage>
        <taxon>Bacteria</taxon>
        <taxon>Bacillati</taxon>
        <taxon>Bacillota</taxon>
        <taxon>Clostridia</taxon>
        <taxon>Eubacteriales</taxon>
        <taxon>Acutalibacteraceae</taxon>
        <taxon>Caproicibacter</taxon>
    </lineage>
</organism>
<evidence type="ECO:0008006" key="4">
    <source>
        <dbReference type="Google" id="ProtNLM"/>
    </source>
</evidence>
<keyword evidence="1" id="KW-0812">Transmembrane</keyword>
<evidence type="ECO:0000256" key="1">
    <source>
        <dbReference type="SAM" id="Phobius"/>
    </source>
</evidence>
<dbReference type="EMBL" id="VWXL01000058">
    <property type="protein sequence ID" value="MVB11415.1"/>
    <property type="molecule type" value="Genomic_DNA"/>
</dbReference>
<sequence length="289" mass="31946">MDFIKQQITEWLKEILVGGIMNNLSGMFDNVNTQVGQIASQVGTTPQAWNTGIYNMIRTLSENIMMPIAGLILAFVMTLELIQIITDKNNFHDIESAVFFRWIFKTACAILIVTNTWNIVMGIFDVAQSVVNSAAGIIVSDTSIDISSVTANLQTRLMAMDLGPLFGLWFQSIFVGFTMWALTICIFIIVYGRMIEIYLATSIAPIPMATMLNRESGGMGQNYLRSLFALGFQGFLIIVCVAIYAVLVKSISVSTDISKAIWTCMGYTVLLCFTLFKTGSLAKSIFNAH</sequence>
<feature type="transmembrane region" description="Helical" evidence="1">
    <location>
        <begin position="197"/>
        <end position="214"/>
    </location>
</feature>
<dbReference type="Pfam" id="PF19478">
    <property type="entry name" value="TrbL_2"/>
    <property type="match status" value="1"/>
</dbReference>
<feature type="transmembrane region" description="Helical" evidence="1">
    <location>
        <begin position="165"/>
        <end position="191"/>
    </location>
</feature>
<feature type="transmembrane region" description="Helical" evidence="1">
    <location>
        <begin position="226"/>
        <end position="247"/>
    </location>
</feature>
<feature type="transmembrane region" description="Helical" evidence="1">
    <location>
        <begin position="102"/>
        <end position="124"/>
    </location>
</feature>